<dbReference type="Gene3D" id="3.40.50.10330">
    <property type="entry name" value="Probable inorganic polyphosphate/atp-NAD kinase, domain 1"/>
    <property type="match status" value="1"/>
</dbReference>
<dbReference type="SUPFAM" id="SSF111331">
    <property type="entry name" value="NAD kinase/diacylglycerol kinase-like"/>
    <property type="match status" value="1"/>
</dbReference>
<dbReference type="InParanoid" id="G9ETD7"/>
<feature type="domain" description="DAGKc" evidence="1">
    <location>
        <begin position="1"/>
        <end position="105"/>
    </location>
</feature>
<evidence type="ECO:0000313" key="2">
    <source>
        <dbReference type="EMBL" id="EHL29604.1"/>
    </source>
</evidence>
<dbReference type="InterPro" id="IPR016064">
    <property type="entry name" value="NAD/diacylglycerol_kinase_sf"/>
</dbReference>
<dbReference type="Proteomes" id="UP000002770">
    <property type="component" value="Unassembled WGS sequence"/>
</dbReference>
<dbReference type="Pfam" id="PF00781">
    <property type="entry name" value="DAGK_cat"/>
    <property type="match status" value="1"/>
</dbReference>
<name>G9ETD7_9GAMM</name>
<proteinExistence type="predicted"/>
<dbReference type="PROSITE" id="PS50146">
    <property type="entry name" value="DAGK"/>
    <property type="match status" value="1"/>
</dbReference>
<dbReference type="InterPro" id="IPR050187">
    <property type="entry name" value="Lipid_Phosphate_FormReg"/>
</dbReference>
<dbReference type="HOGENOM" id="CLU_871025_0_0_6"/>
<dbReference type="STRING" id="658187.LDG_8568"/>
<reference evidence="2 3" key="1">
    <citation type="journal article" date="2011" name="BMC Genomics">
        <title>Insight into cross-talk between intra-amoebal pathogens.</title>
        <authorList>
            <person name="Gimenez G."/>
            <person name="Bertelli C."/>
            <person name="Moliner C."/>
            <person name="Robert C."/>
            <person name="Raoult D."/>
            <person name="Fournier P.E."/>
            <person name="Greub G."/>
        </authorList>
    </citation>
    <scope>NUCLEOTIDE SEQUENCE [LARGE SCALE GENOMIC DNA]</scope>
    <source>
        <strain evidence="2 3">LLAP12</strain>
    </source>
</reference>
<keyword evidence="3" id="KW-1185">Reference proteome</keyword>
<dbReference type="GO" id="GO:0016301">
    <property type="term" value="F:kinase activity"/>
    <property type="evidence" value="ECO:0007669"/>
    <property type="project" value="InterPro"/>
</dbReference>
<accession>G9ETD7</accession>
<dbReference type="PANTHER" id="PTHR12358:SF54">
    <property type="entry name" value="SPHINGOSINE KINASE RELATED PROTEIN"/>
    <property type="match status" value="1"/>
</dbReference>
<organism evidence="2 3">
    <name type="scientific">Legionella drancourtii LLAP12</name>
    <dbReference type="NCBI Taxonomy" id="658187"/>
    <lineage>
        <taxon>Bacteria</taxon>
        <taxon>Pseudomonadati</taxon>
        <taxon>Pseudomonadota</taxon>
        <taxon>Gammaproteobacteria</taxon>
        <taxon>Legionellales</taxon>
        <taxon>Legionellaceae</taxon>
        <taxon>Legionella</taxon>
    </lineage>
</organism>
<protein>
    <recommendedName>
        <fullName evidence="1">DAGKc domain-containing protein</fullName>
    </recommendedName>
</protein>
<gene>
    <name evidence="2" type="ORF">LDG_8568</name>
</gene>
<dbReference type="eggNOG" id="COG1597">
    <property type="taxonomic scope" value="Bacteria"/>
</dbReference>
<dbReference type="AlphaFoldDB" id="G9ETD7"/>
<dbReference type="InterPro" id="IPR017438">
    <property type="entry name" value="ATP-NAD_kinase_N"/>
</dbReference>
<sequence length="319" mass="36119">MIYIFINTHSASQVALKKWHQVEQILQERAINYRPIFTTGITELTQQLKEIAKLPAWETAEIQLVSAGGDGSIHTLLNKIFEIFSEQQRKKIKLGAINLGSSNDFHKPYSNLVKGYSLRMSTQSTTYDVGRCCMINGGGEPREALFLVNAGIGVTAQGNYIFNTNPIIHHLKKINFNLANFCTLILLLKNIFHQRFFFELITSKDEKIVFNEIMSNMGILKTPNVSGGMNFGTPVQRNDRLLDFVFTQKMNMSQLFSLFIKLHQGAFLKDKNSGFHSVTSIKVSSLTPFLLEMDGEIMEPVREAFFDLHAETIQVCDVL</sequence>
<dbReference type="EMBL" id="JH413847">
    <property type="protein sequence ID" value="EHL29604.1"/>
    <property type="molecule type" value="Genomic_DNA"/>
</dbReference>
<dbReference type="InterPro" id="IPR001206">
    <property type="entry name" value="Diacylglycerol_kinase_cat_dom"/>
</dbReference>
<dbReference type="Gene3D" id="2.60.200.40">
    <property type="match status" value="1"/>
</dbReference>
<dbReference type="RefSeq" id="WP_006872441.1">
    <property type="nucleotide sequence ID" value="NZ_JH413847.1"/>
</dbReference>
<evidence type="ECO:0000259" key="1">
    <source>
        <dbReference type="PROSITE" id="PS50146"/>
    </source>
</evidence>
<dbReference type="PANTHER" id="PTHR12358">
    <property type="entry name" value="SPHINGOSINE KINASE"/>
    <property type="match status" value="1"/>
</dbReference>
<evidence type="ECO:0000313" key="3">
    <source>
        <dbReference type="Proteomes" id="UP000002770"/>
    </source>
</evidence>
<dbReference type="OrthoDB" id="4516631at2"/>